<feature type="compositionally biased region" description="Low complexity" evidence="1">
    <location>
        <begin position="20"/>
        <end position="34"/>
    </location>
</feature>
<gene>
    <name evidence="2" type="ORF">RMSM_07012</name>
</gene>
<dbReference type="AlphaFoldDB" id="M5RQ17"/>
<sequence length="45" mass="4590">MISVLNVSVDQVDLSLAGNTTPFTAATASAPPATREGEIQMSSNP</sequence>
<evidence type="ECO:0000256" key="1">
    <source>
        <dbReference type="SAM" id="MobiDB-lite"/>
    </source>
</evidence>
<keyword evidence="3" id="KW-1185">Reference proteome</keyword>
<proteinExistence type="predicted"/>
<protein>
    <submittedName>
        <fullName evidence="2">Uncharacterized protein</fullName>
    </submittedName>
</protein>
<evidence type="ECO:0000313" key="3">
    <source>
        <dbReference type="Proteomes" id="UP000011991"/>
    </source>
</evidence>
<accession>M5RQ17</accession>
<feature type="region of interest" description="Disordered" evidence="1">
    <location>
        <begin position="18"/>
        <end position="45"/>
    </location>
</feature>
<comment type="caution">
    <text evidence="2">The sequence shown here is derived from an EMBL/GenBank/DDBJ whole genome shotgun (WGS) entry which is preliminary data.</text>
</comment>
<organism evidence="2 3">
    <name type="scientific">Rhodopirellula maiorica SM1</name>
    <dbReference type="NCBI Taxonomy" id="1265738"/>
    <lineage>
        <taxon>Bacteria</taxon>
        <taxon>Pseudomonadati</taxon>
        <taxon>Planctomycetota</taxon>
        <taxon>Planctomycetia</taxon>
        <taxon>Pirellulales</taxon>
        <taxon>Pirellulaceae</taxon>
        <taxon>Novipirellula</taxon>
    </lineage>
</organism>
<dbReference type="PATRIC" id="fig|1265738.3.peg.6996"/>
<reference evidence="2 3" key="1">
    <citation type="journal article" date="2013" name="Mar. Genomics">
        <title>Expression of sulfatases in Rhodopirellula baltica and the diversity of sulfatases in the genus Rhodopirellula.</title>
        <authorList>
            <person name="Wegner C.E."/>
            <person name="Richter-Heitmann T."/>
            <person name="Klindworth A."/>
            <person name="Klockow C."/>
            <person name="Richter M."/>
            <person name="Achstetter T."/>
            <person name="Glockner F.O."/>
            <person name="Harder J."/>
        </authorList>
    </citation>
    <scope>NUCLEOTIDE SEQUENCE [LARGE SCALE GENOMIC DNA]</scope>
    <source>
        <strain evidence="2 3">SM1</strain>
    </source>
</reference>
<evidence type="ECO:0000313" key="2">
    <source>
        <dbReference type="EMBL" id="EMI16064.1"/>
    </source>
</evidence>
<name>M5RQ17_9BACT</name>
<dbReference type="EMBL" id="ANOG01001002">
    <property type="protein sequence ID" value="EMI16064.1"/>
    <property type="molecule type" value="Genomic_DNA"/>
</dbReference>
<dbReference type="Proteomes" id="UP000011991">
    <property type="component" value="Unassembled WGS sequence"/>
</dbReference>